<dbReference type="PANTHER" id="PTHR47691:SF3">
    <property type="entry name" value="HTH-TYPE TRANSCRIPTIONAL REGULATOR RV0890C-RELATED"/>
    <property type="match status" value="1"/>
</dbReference>
<dbReference type="PANTHER" id="PTHR47691">
    <property type="entry name" value="REGULATOR-RELATED"/>
    <property type="match status" value="1"/>
</dbReference>
<dbReference type="SUPFAM" id="SSF52540">
    <property type="entry name" value="P-loop containing nucleoside triphosphate hydrolases"/>
    <property type="match status" value="1"/>
</dbReference>
<evidence type="ECO:0000313" key="3">
    <source>
        <dbReference type="Proteomes" id="UP001218188"/>
    </source>
</evidence>
<evidence type="ECO:0000259" key="1">
    <source>
        <dbReference type="Pfam" id="PF00931"/>
    </source>
</evidence>
<reference evidence="2" key="1">
    <citation type="submission" date="2023-03" db="EMBL/GenBank/DDBJ databases">
        <title>Massive genome expansion in bonnet fungi (Mycena s.s.) driven by repeated elements and novel gene families across ecological guilds.</title>
        <authorList>
            <consortium name="Lawrence Berkeley National Laboratory"/>
            <person name="Harder C.B."/>
            <person name="Miyauchi S."/>
            <person name="Viragh M."/>
            <person name="Kuo A."/>
            <person name="Thoen E."/>
            <person name="Andreopoulos B."/>
            <person name="Lu D."/>
            <person name="Skrede I."/>
            <person name="Drula E."/>
            <person name="Henrissat B."/>
            <person name="Morin E."/>
            <person name="Kohler A."/>
            <person name="Barry K."/>
            <person name="LaButti K."/>
            <person name="Morin E."/>
            <person name="Salamov A."/>
            <person name="Lipzen A."/>
            <person name="Mereny Z."/>
            <person name="Hegedus B."/>
            <person name="Baldrian P."/>
            <person name="Stursova M."/>
            <person name="Weitz H."/>
            <person name="Taylor A."/>
            <person name="Grigoriev I.V."/>
            <person name="Nagy L.G."/>
            <person name="Martin F."/>
            <person name="Kauserud H."/>
        </authorList>
    </citation>
    <scope>NUCLEOTIDE SEQUENCE</scope>
    <source>
        <strain evidence="2">CBHHK200</strain>
    </source>
</reference>
<accession>A0AAD6TGQ5</accession>
<feature type="domain" description="NB-ARC" evidence="1">
    <location>
        <begin position="129"/>
        <end position="226"/>
    </location>
</feature>
<dbReference type="Pfam" id="PF00931">
    <property type="entry name" value="NB-ARC"/>
    <property type="match status" value="1"/>
</dbReference>
<evidence type="ECO:0000313" key="2">
    <source>
        <dbReference type="EMBL" id="KAJ7046279.1"/>
    </source>
</evidence>
<dbReference type="InterPro" id="IPR059179">
    <property type="entry name" value="MLKL-like_MCAfunc"/>
</dbReference>
<keyword evidence="3" id="KW-1185">Reference proteome</keyword>
<proteinExistence type="predicted"/>
<dbReference type="PRINTS" id="PR00364">
    <property type="entry name" value="DISEASERSIST"/>
</dbReference>
<dbReference type="Proteomes" id="UP001218188">
    <property type="component" value="Unassembled WGS sequence"/>
</dbReference>
<dbReference type="Gene3D" id="3.40.50.300">
    <property type="entry name" value="P-loop containing nucleotide triphosphate hydrolases"/>
    <property type="match status" value="1"/>
</dbReference>
<name>A0AAD6TGQ5_9AGAR</name>
<protein>
    <recommendedName>
        <fullName evidence="1">NB-ARC domain-containing protein</fullName>
    </recommendedName>
</protein>
<dbReference type="CDD" id="cd21037">
    <property type="entry name" value="MLKL_NTD"/>
    <property type="match status" value="1"/>
</dbReference>
<comment type="caution">
    <text evidence="2">The sequence shown here is derived from an EMBL/GenBank/DDBJ whole genome shotgun (WGS) entry which is preliminary data.</text>
</comment>
<dbReference type="InterPro" id="IPR027417">
    <property type="entry name" value="P-loop_NTPase"/>
</dbReference>
<dbReference type="InterPro" id="IPR002182">
    <property type="entry name" value="NB-ARC"/>
</dbReference>
<dbReference type="EMBL" id="JARJCM010000003">
    <property type="protein sequence ID" value="KAJ7046279.1"/>
    <property type="molecule type" value="Genomic_DNA"/>
</dbReference>
<dbReference type="AlphaFoldDB" id="A0AAD6TGQ5"/>
<sequence length="800" mass="89144">MSLVRSLSLFPVPRTLHKIHACLRSQQELGRIKRFFKQTEITTQLDKCQLEVEETLDILQLNIAGKLSLTIGQLENNIQHLHQQFLATSETCNGTRESCYETSTQGSSSVSLLSMLPARPQIFHGRQIEVMKVTEVLLDYPTQVAILGPGGIGKTTLAAVILHSPDIVSKYPHRHFVSCGATTTASQTISAVAFALGLEPSTQLTDAIIRYFRGQASLTLLVLDNMETAWEERGERSAVEEFLSLLSGIDQLALLITLRGVERPSKVKWKRPFLPPLEPLHPDASRQIFFEISDPPLEEEESDFEEIVELTGHLPLAISLMASVSAAEGYSNVLSRWKAESISLISEGYEKESNLGMSIMVDNRDLTTQLNSNVDNIKSLLSYRLKTMGTLSSEDLHSILNLADFSRTMLKPDSMLLTLIPTHAEATDDKWVHWRYLMLRLAGAGPAMSPQEADVVIPETMESLLPERDPRQARFFKDVVTYYLRSGDPMKATRFNDIAMSLANGAAANHVPNAFAYSDAARIAQQSGKYRSTIFYARKGQVEARKLGSTLAELDCVVLEADAFSSLGGLSYALELCEAAQKLVIANGLQNSDREISIWDITAEIAFNKTEYETAYGLYQRIVDHTSLAKSRYYHIYASLCLIDIEMTQSRAGPDTTTKLIYLKAASDNLHWDHGVLFSKTLEATLRGSSSLLECFNSARQSNDSRVMFKCLETLSGPESPLSDPEDVFRWIGTYLAFARQTKHLSHTYGSMRFLADMLFGWGDRDSALSLLQAVREGSREIGAHRREMDCKSRIAKIQG</sequence>
<gene>
    <name evidence="2" type="ORF">C8F04DRAFT_1387854</name>
</gene>
<organism evidence="2 3">
    <name type="scientific">Mycena alexandri</name>
    <dbReference type="NCBI Taxonomy" id="1745969"/>
    <lineage>
        <taxon>Eukaryota</taxon>
        <taxon>Fungi</taxon>
        <taxon>Dikarya</taxon>
        <taxon>Basidiomycota</taxon>
        <taxon>Agaricomycotina</taxon>
        <taxon>Agaricomycetes</taxon>
        <taxon>Agaricomycetidae</taxon>
        <taxon>Agaricales</taxon>
        <taxon>Marasmiineae</taxon>
        <taxon>Mycenaceae</taxon>
        <taxon>Mycena</taxon>
    </lineage>
</organism>
<dbReference type="SUPFAM" id="SSF48452">
    <property type="entry name" value="TPR-like"/>
    <property type="match status" value="1"/>
</dbReference>
<dbReference type="InterPro" id="IPR011990">
    <property type="entry name" value="TPR-like_helical_dom_sf"/>
</dbReference>
<dbReference type="GO" id="GO:0043531">
    <property type="term" value="F:ADP binding"/>
    <property type="evidence" value="ECO:0007669"/>
    <property type="project" value="InterPro"/>
</dbReference>